<dbReference type="AlphaFoldDB" id="A0A8B6HGQ0"/>
<feature type="non-terminal residue" evidence="2">
    <location>
        <position position="113"/>
    </location>
</feature>
<keyword evidence="3" id="KW-1185">Reference proteome</keyword>
<evidence type="ECO:0000313" key="3">
    <source>
        <dbReference type="Proteomes" id="UP000596742"/>
    </source>
</evidence>
<dbReference type="Proteomes" id="UP000596742">
    <property type="component" value="Unassembled WGS sequence"/>
</dbReference>
<sequence length="113" mass="12763">MAKEKETAGYDAGPRLIPIPISIHTTRGSIKSSPGKQDTTLDTPTKRTIQRKDGREGRKYKAKHTKGLGDSEQIPEDYWHYNYNGFKDSEKFKTQMISKTESTDRSKSKGDSP</sequence>
<name>A0A8B6HGQ0_MYTGA</name>
<protein>
    <submittedName>
        <fullName evidence="2">Uncharacterized protein</fullName>
    </submittedName>
</protein>
<evidence type="ECO:0000256" key="1">
    <source>
        <dbReference type="SAM" id="MobiDB-lite"/>
    </source>
</evidence>
<gene>
    <name evidence="2" type="ORF">MGAL_10B063883</name>
</gene>
<feature type="compositionally biased region" description="Basic and acidic residues" evidence="1">
    <location>
        <begin position="50"/>
        <end position="59"/>
    </location>
</feature>
<accession>A0A8B6HGQ0</accession>
<evidence type="ECO:0000313" key="2">
    <source>
        <dbReference type="EMBL" id="VDI78830.1"/>
    </source>
</evidence>
<feature type="region of interest" description="Disordered" evidence="1">
    <location>
        <begin position="94"/>
        <end position="113"/>
    </location>
</feature>
<proteinExistence type="predicted"/>
<feature type="compositionally biased region" description="Polar residues" evidence="1">
    <location>
        <begin position="23"/>
        <end position="47"/>
    </location>
</feature>
<organism evidence="2 3">
    <name type="scientific">Mytilus galloprovincialis</name>
    <name type="common">Mediterranean mussel</name>
    <dbReference type="NCBI Taxonomy" id="29158"/>
    <lineage>
        <taxon>Eukaryota</taxon>
        <taxon>Metazoa</taxon>
        <taxon>Spiralia</taxon>
        <taxon>Lophotrochozoa</taxon>
        <taxon>Mollusca</taxon>
        <taxon>Bivalvia</taxon>
        <taxon>Autobranchia</taxon>
        <taxon>Pteriomorphia</taxon>
        <taxon>Mytilida</taxon>
        <taxon>Mytiloidea</taxon>
        <taxon>Mytilidae</taxon>
        <taxon>Mytilinae</taxon>
        <taxon>Mytilus</taxon>
    </lineage>
</organism>
<feature type="compositionally biased region" description="Basic and acidic residues" evidence="1">
    <location>
        <begin position="101"/>
        <end position="113"/>
    </location>
</feature>
<dbReference type="EMBL" id="UYJE01010004">
    <property type="protein sequence ID" value="VDI78830.1"/>
    <property type="molecule type" value="Genomic_DNA"/>
</dbReference>
<feature type="region of interest" description="Disordered" evidence="1">
    <location>
        <begin position="1"/>
        <end position="71"/>
    </location>
</feature>
<reference evidence="2" key="1">
    <citation type="submission" date="2018-11" db="EMBL/GenBank/DDBJ databases">
        <authorList>
            <person name="Alioto T."/>
            <person name="Alioto T."/>
        </authorList>
    </citation>
    <scope>NUCLEOTIDE SEQUENCE</scope>
</reference>
<comment type="caution">
    <text evidence="2">The sequence shown here is derived from an EMBL/GenBank/DDBJ whole genome shotgun (WGS) entry which is preliminary data.</text>
</comment>